<dbReference type="Gene3D" id="3.40.50.12710">
    <property type="match status" value="1"/>
</dbReference>
<dbReference type="InterPro" id="IPR038375">
    <property type="entry name" value="NDUFAF7_sf"/>
</dbReference>
<organism evidence="3 4">
    <name type="scientific">Candidatus Filomicrobium marinum</name>
    <dbReference type="NCBI Taxonomy" id="1608628"/>
    <lineage>
        <taxon>Bacteria</taxon>
        <taxon>Pseudomonadati</taxon>
        <taxon>Pseudomonadota</taxon>
        <taxon>Alphaproteobacteria</taxon>
        <taxon>Hyphomicrobiales</taxon>
        <taxon>Hyphomicrobiaceae</taxon>
        <taxon>Filomicrobium</taxon>
    </lineage>
</organism>
<accession>A0A0D6JH35</accession>
<dbReference type="PANTHER" id="PTHR12049:SF7">
    <property type="entry name" value="PROTEIN ARGININE METHYLTRANSFERASE NDUFAF7, MITOCHONDRIAL"/>
    <property type="match status" value="1"/>
</dbReference>
<protein>
    <recommendedName>
        <fullName evidence="5">ATP synthase subunit beta</fullName>
    </recommendedName>
</protein>
<keyword evidence="4" id="KW-1185">Reference proteome</keyword>
<dbReference type="PANTHER" id="PTHR12049">
    <property type="entry name" value="PROTEIN ARGININE METHYLTRANSFERASE NDUFAF7, MITOCHONDRIAL"/>
    <property type="match status" value="1"/>
</dbReference>
<keyword evidence="2" id="KW-0808">Transferase</keyword>
<keyword evidence="1" id="KW-0489">Methyltransferase</keyword>
<dbReference type="InterPro" id="IPR003788">
    <property type="entry name" value="NDUFAF7"/>
</dbReference>
<reference evidence="4" key="1">
    <citation type="submission" date="2015-02" db="EMBL/GenBank/DDBJ databases">
        <authorList>
            <person name="Chooi Y.-H."/>
        </authorList>
    </citation>
    <scope>NUCLEOTIDE SEQUENCE [LARGE SCALE GENOMIC DNA]</scope>
    <source>
        <strain evidence="4">strain Y</strain>
    </source>
</reference>
<dbReference type="KEGG" id="fil:BN1229_v1_3481"/>
<dbReference type="RefSeq" id="WP_046479230.1">
    <property type="nucleotide sequence ID" value="NZ_LN829118.1"/>
</dbReference>
<dbReference type="Proteomes" id="UP000033187">
    <property type="component" value="Chromosome 1"/>
</dbReference>
<dbReference type="EMBL" id="LN829119">
    <property type="protein sequence ID" value="CPR20065.1"/>
    <property type="molecule type" value="Genomic_DNA"/>
</dbReference>
<dbReference type="SUPFAM" id="SSF53335">
    <property type="entry name" value="S-adenosyl-L-methionine-dependent methyltransferases"/>
    <property type="match status" value="1"/>
</dbReference>
<dbReference type="Pfam" id="PF02636">
    <property type="entry name" value="Methyltransf_28"/>
    <property type="match status" value="1"/>
</dbReference>
<dbReference type="GO" id="GO:0035243">
    <property type="term" value="F:protein-arginine omega-N symmetric methyltransferase activity"/>
    <property type="evidence" value="ECO:0007669"/>
    <property type="project" value="TreeGrafter"/>
</dbReference>
<dbReference type="AlphaFoldDB" id="A0A0D6JH35"/>
<dbReference type="InterPro" id="IPR029063">
    <property type="entry name" value="SAM-dependent_MTases_sf"/>
</dbReference>
<sequence length="375" mass="40210">MNYDPDARRDTPLSCNLIARIKRDGPLTVRQYMTACLQDADHGYYRRREAIGRTGDFITAPEISQIFGELIGLWSAVVWQQMGGPSRINLIELGPGRGSLMRDALRALRLVPDFLSAANVHLVESSETLRAAQTETLGAIDLPINWHPRLEDVPEGPTIVIGNEFLDALPVEQLIATPSGWRCRSVTVDDLDRLQFGEIALPPSGRLDIPVHAENAPAGSILTVPNFSELSAPLASLGKSAPLAALLIDYGHAASEIGDSLQAVRDHHHEHPLTSPGEADLTTQVDFEAVRTQITMSGSENAADPALVVDGPITQAEFLGALGIVQRASRLMAANPIEAGNIELGVARLLAPQGMGTRFKALGVRSGGLPTLPGF</sequence>
<evidence type="ECO:0000313" key="3">
    <source>
        <dbReference type="EMBL" id="CPR20065.1"/>
    </source>
</evidence>
<evidence type="ECO:0000313" key="4">
    <source>
        <dbReference type="Proteomes" id="UP000033187"/>
    </source>
</evidence>
<evidence type="ECO:0000256" key="1">
    <source>
        <dbReference type="ARBA" id="ARBA00022603"/>
    </source>
</evidence>
<name>A0A0D6JH35_9HYPH</name>
<dbReference type="KEGG" id="fiy:BN1229_v1_2440"/>
<evidence type="ECO:0000256" key="2">
    <source>
        <dbReference type="ARBA" id="ARBA00022679"/>
    </source>
</evidence>
<proteinExistence type="predicted"/>
<dbReference type="OrthoDB" id="9794208at2"/>
<gene>
    <name evidence="3" type="ORF">YBN1229_v1_2440</name>
</gene>
<evidence type="ECO:0008006" key="5">
    <source>
        <dbReference type="Google" id="ProtNLM"/>
    </source>
</evidence>
<dbReference type="GO" id="GO:0032259">
    <property type="term" value="P:methylation"/>
    <property type="evidence" value="ECO:0007669"/>
    <property type="project" value="UniProtKB-KW"/>
</dbReference>